<dbReference type="EMBL" id="JACHIL010000007">
    <property type="protein sequence ID" value="MBB5092810.1"/>
    <property type="molecule type" value="Genomic_DNA"/>
</dbReference>
<gene>
    <name evidence="1" type="ORF">HNQ68_003373</name>
</gene>
<reference evidence="1 2" key="1">
    <citation type="submission" date="2020-08" db="EMBL/GenBank/DDBJ databases">
        <title>Genomic Encyclopedia of Type Strains, Phase IV (KMG-IV): sequencing the most valuable type-strain genomes for metagenomic binning, comparative biology and taxonomic classification.</title>
        <authorList>
            <person name="Goeker M."/>
        </authorList>
    </citation>
    <scope>NUCLEOTIDE SEQUENCE [LARGE SCALE GENOMIC DNA]</scope>
    <source>
        <strain evidence="1 2">DSM 25620</strain>
    </source>
</reference>
<keyword evidence="2" id="KW-1185">Reference proteome</keyword>
<comment type="caution">
    <text evidence="1">The sequence shown here is derived from an EMBL/GenBank/DDBJ whole genome shotgun (WGS) entry which is preliminary data.</text>
</comment>
<organism evidence="1 2">
    <name type="scientific">Pseudochrobactrum saccharolyticum</name>
    <dbReference type="NCBI Taxonomy" id="354352"/>
    <lineage>
        <taxon>Bacteria</taxon>
        <taxon>Pseudomonadati</taxon>
        <taxon>Pseudomonadota</taxon>
        <taxon>Alphaproteobacteria</taxon>
        <taxon>Hyphomicrobiales</taxon>
        <taxon>Brucellaceae</taxon>
        <taxon>Pseudochrobactrum</taxon>
    </lineage>
</organism>
<dbReference type="Pfam" id="PF13730">
    <property type="entry name" value="HTH_36"/>
    <property type="match status" value="1"/>
</dbReference>
<sequence>MSFQAMAWAVQQDLPMREKMVLVMLANYASNERGDCYPSINALSKDCGAGKDTIIRAIKTLEEGGYLTINRRQQEGVNLPNTYTLNMQGVVANSDYGSRSQQGGVVAESDTNLLLEPITSSLRSEVKARAPEKASAQSELMKVLDQDHAKAVIDHRKALKKPLTPHAAKLLASQFSKCPDPNAAADAMIENCWQGFKPEWLINRQQAQRRDNPASRKLTHTDIWADALREEGILPNEPDSHGTDLLDAGYGNRHQESNVHPLRIASAGRY</sequence>
<proteinExistence type="predicted"/>
<dbReference type="RefSeq" id="WP_151157886.1">
    <property type="nucleotide sequence ID" value="NZ_JACHIL010000007.1"/>
</dbReference>
<evidence type="ECO:0000313" key="2">
    <source>
        <dbReference type="Proteomes" id="UP000531231"/>
    </source>
</evidence>
<protein>
    <submittedName>
        <fullName evidence="1">Biotin operon repressor</fullName>
    </submittedName>
</protein>
<dbReference type="Proteomes" id="UP000531231">
    <property type="component" value="Unassembled WGS sequence"/>
</dbReference>
<dbReference type="Gene3D" id="1.10.10.10">
    <property type="entry name" value="Winged helix-like DNA-binding domain superfamily/Winged helix DNA-binding domain"/>
    <property type="match status" value="1"/>
</dbReference>
<name>A0A7W8AM52_9HYPH</name>
<dbReference type="AlphaFoldDB" id="A0A7W8AM52"/>
<evidence type="ECO:0000313" key="1">
    <source>
        <dbReference type="EMBL" id="MBB5092810.1"/>
    </source>
</evidence>
<accession>A0A7W8AM52</accession>
<dbReference type="InterPro" id="IPR036388">
    <property type="entry name" value="WH-like_DNA-bd_sf"/>
</dbReference>